<dbReference type="Pfam" id="PF02633">
    <property type="entry name" value="Creatininase"/>
    <property type="match status" value="1"/>
</dbReference>
<sequence>MSFYFGEKTWEEIDEYRKKNALVILPVGTTEEHGSHLPVETDAIIATEFGRVLGEVCEEKGIPALVMRTIYYGFSMGIVRKWPGCPNVEPDTFTDYIYNIVKSTVEMGFKKIVLLDCHGNHDCLLRTVMRKIADEYNIFIMVLNPFALAGKKYNEIKKDPAGDIHGGEYETSCVLHVRPELVKTDKYTNVDAIRCNSKLRGPVSTWGLQETKTGLFGDPTYSEAETGKAIFDALREEGYSYLEAFYQHQEQSE</sequence>
<dbReference type="STRING" id="270498.CHK_2997"/>
<gene>
    <name evidence="6" type="ORF">CHK_2997</name>
</gene>
<dbReference type="SUPFAM" id="SSF102215">
    <property type="entry name" value="Creatininase"/>
    <property type="match status" value="1"/>
</dbReference>
<dbReference type="Proteomes" id="UP000034076">
    <property type="component" value="Unassembled WGS sequence"/>
</dbReference>
<dbReference type="Gene3D" id="3.40.50.10310">
    <property type="entry name" value="Creatininase"/>
    <property type="match status" value="1"/>
</dbReference>
<evidence type="ECO:0000256" key="5">
    <source>
        <dbReference type="ARBA" id="ARBA00024029"/>
    </source>
</evidence>
<accession>A0A0M2NA98</accession>
<evidence type="ECO:0000313" key="6">
    <source>
        <dbReference type="EMBL" id="KKI49419.1"/>
    </source>
</evidence>
<evidence type="ECO:0000256" key="3">
    <source>
        <dbReference type="ARBA" id="ARBA00022801"/>
    </source>
</evidence>
<dbReference type="EC" id="3.5.2.10" evidence="6"/>
<reference evidence="6 7" key="1">
    <citation type="submission" date="2015-04" db="EMBL/GenBank/DDBJ databases">
        <title>Draft genome sequence of bacteremic isolate Catabacter hongkongensis type strain HKU16T.</title>
        <authorList>
            <person name="Lau S.K."/>
            <person name="Teng J.L."/>
            <person name="Huang Y."/>
            <person name="Curreem S.O."/>
            <person name="Tsui S.K."/>
            <person name="Woo P.C."/>
        </authorList>
    </citation>
    <scope>NUCLEOTIDE SEQUENCE [LARGE SCALE GENOMIC DNA]</scope>
    <source>
        <strain evidence="6 7">HKU16</strain>
    </source>
</reference>
<dbReference type="InterPro" id="IPR024087">
    <property type="entry name" value="Creatininase-like_sf"/>
</dbReference>
<dbReference type="EMBL" id="LAYJ01000133">
    <property type="protein sequence ID" value="KKI49419.1"/>
    <property type="molecule type" value="Genomic_DNA"/>
</dbReference>
<comment type="caution">
    <text evidence="6">The sequence shown here is derived from an EMBL/GenBank/DDBJ whole genome shotgun (WGS) entry which is preliminary data.</text>
</comment>
<dbReference type="AlphaFoldDB" id="A0A0M2NA98"/>
<evidence type="ECO:0000256" key="4">
    <source>
        <dbReference type="ARBA" id="ARBA00022833"/>
    </source>
</evidence>
<dbReference type="OrthoDB" id="9801445at2"/>
<keyword evidence="3 6" id="KW-0378">Hydrolase</keyword>
<keyword evidence="7" id="KW-1185">Reference proteome</keyword>
<proteinExistence type="inferred from homology"/>
<dbReference type="GO" id="GO:0009231">
    <property type="term" value="P:riboflavin biosynthetic process"/>
    <property type="evidence" value="ECO:0007669"/>
    <property type="project" value="TreeGrafter"/>
</dbReference>
<keyword evidence="4" id="KW-0862">Zinc</keyword>
<comment type="cofactor">
    <cofactor evidence="1">
        <name>Zn(2+)</name>
        <dbReference type="ChEBI" id="CHEBI:29105"/>
    </cofactor>
</comment>
<evidence type="ECO:0000256" key="2">
    <source>
        <dbReference type="ARBA" id="ARBA00022723"/>
    </source>
</evidence>
<comment type="similarity">
    <text evidence="5">Belongs to the creatininase superfamily.</text>
</comment>
<evidence type="ECO:0000313" key="7">
    <source>
        <dbReference type="Proteomes" id="UP000034076"/>
    </source>
</evidence>
<protein>
    <submittedName>
        <fullName evidence="6">Creatinine amidohydrolase</fullName>
        <ecNumber evidence="6">3.5.2.10</ecNumber>
    </submittedName>
</protein>
<dbReference type="PANTHER" id="PTHR35005">
    <property type="entry name" value="3-DEHYDRO-SCYLLO-INOSOSE HYDROLASE"/>
    <property type="match status" value="1"/>
</dbReference>
<name>A0A0M2NA98_9FIRM</name>
<dbReference type="GO" id="GO:0047789">
    <property type="term" value="F:creatininase activity"/>
    <property type="evidence" value="ECO:0007669"/>
    <property type="project" value="UniProtKB-EC"/>
</dbReference>
<evidence type="ECO:0000256" key="1">
    <source>
        <dbReference type="ARBA" id="ARBA00001947"/>
    </source>
</evidence>
<dbReference type="InterPro" id="IPR003785">
    <property type="entry name" value="Creatininase/forma_Hydrolase"/>
</dbReference>
<organism evidence="6 7">
    <name type="scientific">Christensenella hongkongensis</name>
    <dbReference type="NCBI Taxonomy" id="270498"/>
    <lineage>
        <taxon>Bacteria</taxon>
        <taxon>Bacillati</taxon>
        <taxon>Bacillota</taxon>
        <taxon>Clostridia</taxon>
        <taxon>Christensenellales</taxon>
        <taxon>Christensenellaceae</taxon>
        <taxon>Christensenella</taxon>
    </lineage>
</organism>
<dbReference type="RefSeq" id="WP_046444769.1">
    <property type="nucleotide sequence ID" value="NZ_JAXDTA010000016.1"/>
</dbReference>
<keyword evidence="2" id="KW-0479">Metal-binding</keyword>
<dbReference type="GO" id="GO:0016811">
    <property type="term" value="F:hydrolase activity, acting on carbon-nitrogen (but not peptide) bonds, in linear amides"/>
    <property type="evidence" value="ECO:0007669"/>
    <property type="project" value="TreeGrafter"/>
</dbReference>
<dbReference type="PANTHER" id="PTHR35005:SF1">
    <property type="entry name" value="2-AMINO-5-FORMYLAMINO-6-RIBOSYLAMINOPYRIMIDIN-4(3H)-ONE 5'-MONOPHOSPHATE DEFORMYLASE"/>
    <property type="match status" value="1"/>
</dbReference>
<dbReference type="GO" id="GO:0046872">
    <property type="term" value="F:metal ion binding"/>
    <property type="evidence" value="ECO:0007669"/>
    <property type="project" value="UniProtKB-KW"/>
</dbReference>